<sequence>MDLYHSWFYQKLLNTKGFMWFVVYLVFALNALAPVTVWLTMNWKVIKERYQMKKNKSDKPVKSS</sequence>
<evidence type="ECO:0000256" key="1">
    <source>
        <dbReference type="SAM" id="Phobius"/>
    </source>
</evidence>
<reference evidence="2 3" key="1">
    <citation type="submission" date="2018-05" db="EMBL/GenBank/DDBJ databases">
        <title>Genomic Encyclopedia of Type Strains, Phase III (KMG-III): the genomes of soil and plant-associated and newly described type strains.</title>
        <authorList>
            <person name="Whitman W."/>
        </authorList>
    </citation>
    <scope>NUCLEOTIDE SEQUENCE [LARGE SCALE GENOMIC DNA]</scope>
    <source>
        <strain evidence="2 3">CECT 5696</strain>
    </source>
</reference>
<evidence type="ECO:0000313" key="2">
    <source>
        <dbReference type="EMBL" id="PWV98562.1"/>
    </source>
</evidence>
<dbReference type="RefSeq" id="WP_110045564.1">
    <property type="nucleotide sequence ID" value="NZ_CP054612.1"/>
</dbReference>
<dbReference type="OrthoDB" id="2922557at2"/>
<comment type="caution">
    <text evidence="2">The sequence shown here is derived from an EMBL/GenBank/DDBJ whole genome shotgun (WGS) entry which is preliminary data.</text>
</comment>
<accession>A0A2V2YZ19</accession>
<dbReference type="AlphaFoldDB" id="A0A2V2YZ19"/>
<dbReference type="Proteomes" id="UP000246635">
    <property type="component" value="Unassembled WGS sequence"/>
</dbReference>
<keyword evidence="1" id="KW-0472">Membrane</keyword>
<proteinExistence type="predicted"/>
<organism evidence="2 3">
    <name type="scientific">Paenibacillus cellulosilyticus</name>
    <dbReference type="NCBI Taxonomy" id="375489"/>
    <lineage>
        <taxon>Bacteria</taxon>
        <taxon>Bacillati</taxon>
        <taxon>Bacillota</taxon>
        <taxon>Bacilli</taxon>
        <taxon>Bacillales</taxon>
        <taxon>Paenibacillaceae</taxon>
        <taxon>Paenibacillus</taxon>
    </lineage>
</organism>
<protein>
    <submittedName>
        <fullName evidence="2">Uncharacterized protein</fullName>
    </submittedName>
</protein>
<name>A0A2V2YZ19_9BACL</name>
<feature type="transmembrane region" description="Helical" evidence="1">
    <location>
        <begin position="20"/>
        <end position="43"/>
    </location>
</feature>
<keyword evidence="3" id="KW-1185">Reference proteome</keyword>
<gene>
    <name evidence="2" type="ORF">DFQ01_11772</name>
</gene>
<evidence type="ECO:0000313" key="3">
    <source>
        <dbReference type="Proteomes" id="UP000246635"/>
    </source>
</evidence>
<keyword evidence="1" id="KW-0812">Transmembrane</keyword>
<dbReference type="EMBL" id="QGTQ01000017">
    <property type="protein sequence ID" value="PWV98562.1"/>
    <property type="molecule type" value="Genomic_DNA"/>
</dbReference>
<keyword evidence="1" id="KW-1133">Transmembrane helix</keyword>